<gene>
    <name evidence="1" type="ORF">B296_00001321</name>
</gene>
<sequence>MMVGSAIPLLPLPLPTGAQRCLPPLPSLQSQPQPSLPSTLLPLQPLPTYRHCCCPSYSLFIVDNTSSSTAYCLSPSVVAVLPRRQRLILHLASSAIAGHRLPLQRPSLATAYDSSQPPYPPSSSSFSAQPLAASSSSNLYRCPTALASSFVVASAASSAACSPCTALPSPALCR</sequence>
<dbReference type="EMBL" id="AMZH03000441">
    <property type="protein sequence ID" value="RRT83722.1"/>
    <property type="molecule type" value="Genomic_DNA"/>
</dbReference>
<dbReference type="AlphaFoldDB" id="A0A427B5G7"/>
<evidence type="ECO:0000313" key="2">
    <source>
        <dbReference type="Proteomes" id="UP000287651"/>
    </source>
</evidence>
<name>A0A427B5G7_ENSVE</name>
<comment type="caution">
    <text evidence="1">The sequence shown here is derived from an EMBL/GenBank/DDBJ whole genome shotgun (WGS) entry which is preliminary data.</text>
</comment>
<evidence type="ECO:0000313" key="1">
    <source>
        <dbReference type="EMBL" id="RRT83722.1"/>
    </source>
</evidence>
<reference evidence="1 2" key="1">
    <citation type="journal article" date="2014" name="Agronomy (Basel)">
        <title>A Draft Genome Sequence for Ensete ventricosum, the Drought-Tolerant Tree Against Hunger.</title>
        <authorList>
            <person name="Harrison J."/>
            <person name="Moore K.A."/>
            <person name="Paszkiewicz K."/>
            <person name="Jones T."/>
            <person name="Grant M."/>
            <person name="Ambacheew D."/>
            <person name="Muzemil S."/>
            <person name="Studholme D.J."/>
        </authorList>
    </citation>
    <scope>NUCLEOTIDE SEQUENCE [LARGE SCALE GENOMIC DNA]</scope>
</reference>
<dbReference type="Proteomes" id="UP000287651">
    <property type="component" value="Unassembled WGS sequence"/>
</dbReference>
<protein>
    <submittedName>
        <fullName evidence="1">Uncharacterized protein</fullName>
    </submittedName>
</protein>
<organism evidence="1 2">
    <name type="scientific">Ensete ventricosum</name>
    <name type="common">Abyssinian banana</name>
    <name type="synonym">Musa ensete</name>
    <dbReference type="NCBI Taxonomy" id="4639"/>
    <lineage>
        <taxon>Eukaryota</taxon>
        <taxon>Viridiplantae</taxon>
        <taxon>Streptophyta</taxon>
        <taxon>Embryophyta</taxon>
        <taxon>Tracheophyta</taxon>
        <taxon>Spermatophyta</taxon>
        <taxon>Magnoliopsida</taxon>
        <taxon>Liliopsida</taxon>
        <taxon>Zingiberales</taxon>
        <taxon>Musaceae</taxon>
        <taxon>Ensete</taxon>
    </lineage>
</organism>
<accession>A0A427B5G7</accession>
<proteinExistence type="predicted"/>